<protein>
    <submittedName>
        <fullName evidence="2">Hydrogenase maturation protein HypC</fullName>
    </submittedName>
</protein>
<reference evidence="2 3" key="1">
    <citation type="submission" date="2016-11" db="EMBL/GenBank/DDBJ databases">
        <authorList>
            <person name="Jaros S."/>
            <person name="Januszkiewicz K."/>
            <person name="Wedrychowicz H."/>
        </authorList>
    </citation>
    <scope>NUCLEOTIDE SEQUENCE [LARGE SCALE GENOMIC DNA]</scope>
    <source>
        <strain evidence="2 3">DSM 10502</strain>
    </source>
</reference>
<dbReference type="PANTHER" id="PTHR35177:SF2">
    <property type="entry name" value="HYDROGENASE MATURATION FACTOR HYBG"/>
    <property type="match status" value="1"/>
</dbReference>
<organism evidence="2 3">
    <name type="scientific">Schwartzia succinivorans DSM 10502</name>
    <dbReference type="NCBI Taxonomy" id="1123243"/>
    <lineage>
        <taxon>Bacteria</taxon>
        <taxon>Bacillati</taxon>
        <taxon>Bacillota</taxon>
        <taxon>Negativicutes</taxon>
        <taxon>Selenomonadales</taxon>
        <taxon>Selenomonadaceae</taxon>
        <taxon>Schwartzia</taxon>
    </lineage>
</organism>
<dbReference type="RefSeq" id="WP_072936561.1">
    <property type="nucleotide sequence ID" value="NZ_FQUG01000016.1"/>
</dbReference>
<dbReference type="InterPro" id="IPR001109">
    <property type="entry name" value="Hydrogenase_HupF/HypC"/>
</dbReference>
<dbReference type="Gene3D" id="2.30.30.140">
    <property type="match status" value="1"/>
</dbReference>
<dbReference type="Pfam" id="PF01455">
    <property type="entry name" value="HupF_HypC"/>
    <property type="match status" value="1"/>
</dbReference>
<dbReference type="Proteomes" id="UP000184404">
    <property type="component" value="Unassembled WGS sequence"/>
</dbReference>
<comment type="similarity">
    <text evidence="1">Belongs to the HupF/HypC family.</text>
</comment>
<dbReference type="GO" id="GO:1902670">
    <property type="term" value="F:carbon dioxide binding"/>
    <property type="evidence" value="ECO:0007669"/>
    <property type="project" value="TreeGrafter"/>
</dbReference>
<accession>A0A1M5B0T9</accession>
<gene>
    <name evidence="2" type="ORF">SAMN02745190_02481</name>
</gene>
<dbReference type="SUPFAM" id="SSF159127">
    <property type="entry name" value="HupF/HypC-like"/>
    <property type="match status" value="1"/>
</dbReference>
<keyword evidence="3" id="KW-1185">Reference proteome</keyword>
<evidence type="ECO:0000256" key="1">
    <source>
        <dbReference type="ARBA" id="ARBA00006018"/>
    </source>
</evidence>
<dbReference type="EMBL" id="FQUG01000016">
    <property type="protein sequence ID" value="SHF36098.1"/>
    <property type="molecule type" value="Genomic_DNA"/>
</dbReference>
<dbReference type="AlphaFoldDB" id="A0A1M5B0T9"/>
<dbReference type="PRINTS" id="PR00445">
    <property type="entry name" value="HUPFHYPC"/>
</dbReference>
<dbReference type="STRING" id="1123243.SAMN02745190_02481"/>
<dbReference type="PROSITE" id="PS01097">
    <property type="entry name" value="HUPF_HYPC"/>
    <property type="match status" value="1"/>
</dbReference>
<dbReference type="PANTHER" id="PTHR35177">
    <property type="entry name" value="HYDROGENASE MATURATION FACTOR HYBG"/>
    <property type="match status" value="1"/>
</dbReference>
<evidence type="ECO:0000313" key="2">
    <source>
        <dbReference type="EMBL" id="SHF36098.1"/>
    </source>
</evidence>
<name>A0A1M5B0T9_9FIRM</name>
<dbReference type="OrthoDB" id="9806017at2"/>
<dbReference type="GO" id="GO:0051604">
    <property type="term" value="P:protein maturation"/>
    <property type="evidence" value="ECO:0007669"/>
    <property type="project" value="TreeGrafter"/>
</dbReference>
<evidence type="ECO:0000313" key="3">
    <source>
        <dbReference type="Proteomes" id="UP000184404"/>
    </source>
</evidence>
<dbReference type="FunFam" id="2.30.30.140:FF:000022">
    <property type="entry name" value="Hydrogenase assembly chaperone HybG"/>
    <property type="match status" value="1"/>
</dbReference>
<dbReference type="InterPro" id="IPR019812">
    <property type="entry name" value="Hydgase_assmbl_chp_CS"/>
</dbReference>
<dbReference type="GO" id="GO:0005506">
    <property type="term" value="F:iron ion binding"/>
    <property type="evidence" value="ECO:0007669"/>
    <property type="project" value="TreeGrafter"/>
</dbReference>
<proteinExistence type="inferred from homology"/>
<dbReference type="NCBIfam" id="TIGR00074">
    <property type="entry name" value="hypC_hupF"/>
    <property type="match status" value="1"/>
</dbReference>
<sequence>MCLAVPAKVIEIKDRMATVEVRGVQRPASIMLLPEAKVGDYVLVHAGFAMQFVTEQDVAETNALWAEMNGAERTMTELPENERASSRIVP</sequence>